<evidence type="ECO:0000256" key="1">
    <source>
        <dbReference type="ARBA" id="ARBA00022670"/>
    </source>
</evidence>
<dbReference type="Gene3D" id="3.30.420.10">
    <property type="entry name" value="Ribonuclease H-like superfamily/Ribonuclease H"/>
    <property type="match status" value="1"/>
</dbReference>
<feature type="compositionally biased region" description="Low complexity" evidence="16">
    <location>
        <begin position="349"/>
        <end position="359"/>
    </location>
</feature>
<evidence type="ECO:0000256" key="9">
    <source>
        <dbReference type="ARBA" id="ARBA00022842"/>
    </source>
</evidence>
<dbReference type="GO" id="GO:0004519">
    <property type="term" value="F:endonuclease activity"/>
    <property type="evidence" value="ECO:0007669"/>
    <property type="project" value="UniProtKB-KW"/>
</dbReference>
<evidence type="ECO:0000256" key="13">
    <source>
        <dbReference type="ARBA" id="ARBA00023125"/>
    </source>
</evidence>
<dbReference type="GO" id="GO:0008270">
    <property type="term" value="F:zinc ion binding"/>
    <property type="evidence" value="ECO:0007669"/>
    <property type="project" value="UniProtKB-KW"/>
</dbReference>
<proteinExistence type="predicted"/>
<dbReference type="GO" id="GO:0003887">
    <property type="term" value="F:DNA-directed DNA polymerase activity"/>
    <property type="evidence" value="ECO:0007669"/>
    <property type="project" value="UniProtKB-KW"/>
</dbReference>
<dbReference type="InterPro" id="IPR043502">
    <property type="entry name" value="DNA/RNA_pol_sf"/>
</dbReference>
<dbReference type="InterPro" id="IPR041588">
    <property type="entry name" value="Integrase_H2C2"/>
</dbReference>
<dbReference type="Pfam" id="PF08284">
    <property type="entry name" value="RVP_2"/>
    <property type="match status" value="1"/>
</dbReference>
<evidence type="ECO:0000259" key="17">
    <source>
        <dbReference type="PROSITE" id="PS50158"/>
    </source>
</evidence>
<dbReference type="KEGG" id="nta:107789900"/>
<keyword evidence="1" id="KW-0645">Protease</keyword>
<dbReference type="Gene3D" id="4.10.60.10">
    <property type="entry name" value="Zinc finger, CCHC-type"/>
    <property type="match status" value="1"/>
</dbReference>
<dbReference type="InterPro" id="IPR005162">
    <property type="entry name" value="Retrotrans_gag_dom"/>
</dbReference>
<dbReference type="CDD" id="cd00303">
    <property type="entry name" value="retropepsin_like"/>
    <property type="match status" value="1"/>
</dbReference>
<keyword evidence="10" id="KW-0229">DNA integration</keyword>
<evidence type="ECO:0000256" key="14">
    <source>
        <dbReference type="ARBA" id="ARBA00023172"/>
    </source>
</evidence>
<keyword evidence="3" id="KW-0548">Nucleotidyltransferase</keyword>
<dbReference type="PaxDb" id="4097-A0A1S3ZSC6"/>
<dbReference type="GO" id="GO:0004190">
    <property type="term" value="F:aspartic-type endopeptidase activity"/>
    <property type="evidence" value="ECO:0007669"/>
    <property type="project" value="UniProtKB-KW"/>
</dbReference>
<keyword evidence="7" id="KW-0255">Endonuclease</keyword>
<dbReference type="InterPro" id="IPR001878">
    <property type="entry name" value="Znf_CCHC"/>
</dbReference>
<protein>
    <recommendedName>
        <fullName evidence="17">CCHC-type domain-containing protein</fullName>
    </recommendedName>
</protein>
<dbReference type="InterPro" id="IPR012337">
    <property type="entry name" value="RNaseH-like_sf"/>
</dbReference>
<feature type="domain" description="CCHC-type" evidence="17">
    <location>
        <begin position="395"/>
        <end position="409"/>
    </location>
</feature>
<feature type="region of interest" description="Disordered" evidence="16">
    <location>
        <begin position="288"/>
        <end position="370"/>
    </location>
</feature>
<dbReference type="PROSITE" id="PS50158">
    <property type="entry name" value="ZF_CCHC"/>
    <property type="match status" value="1"/>
</dbReference>
<keyword evidence="9" id="KW-0460">Magnesium</keyword>
<feature type="compositionally biased region" description="Gly residues" evidence="16">
    <location>
        <begin position="447"/>
        <end position="457"/>
    </location>
</feature>
<evidence type="ECO:0000256" key="5">
    <source>
        <dbReference type="ARBA" id="ARBA00022723"/>
    </source>
</evidence>
<dbReference type="InterPro" id="IPR056924">
    <property type="entry name" value="SH3_Tf2-1"/>
</dbReference>
<evidence type="ECO:0000256" key="8">
    <source>
        <dbReference type="ARBA" id="ARBA00022801"/>
    </source>
</evidence>
<dbReference type="InterPro" id="IPR036397">
    <property type="entry name" value="RNaseH_sf"/>
</dbReference>
<evidence type="ECO:0000256" key="11">
    <source>
        <dbReference type="ARBA" id="ARBA00022918"/>
    </source>
</evidence>
<dbReference type="GO" id="GO:0003964">
    <property type="term" value="F:RNA-directed DNA polymerase activity"/>
    <property type="evidence" value="ECO:0007669"/>
    <property type="project" value="UniProtKB-KW"/>
</dbReference>
<dbReference type="Pfam" id="PF17917">
    <property type="entry name" value="RT_RNaseH"/>
    <property type="match status" value="1"/>
</dbReference>
<evidence type="ECO:0000256" key="7">
    <source>
        <dbReference type="ARBA" id="ARBA00022759"/>
    </source>
</evidence>
<dbReference type="PANTHER" id="PTHR37984">
    <property type="entry name" value="PROTEIN CBG26694"/>
    <property type="match status" value="1"/>
</dbReference>
<feature type="region of interest" description="Disordered" evidence="16">
    <location>
        <begin position="1"/>
        <end position="82"/>
    </location>
</feature>
<keyword evidence="13" id="KW-0238">DNA-binding</keyword>
<keyword evidence="15" id="KW-0863">Zinc-finger</keyword>
<dbReference type="Pfam" id="PF03732">
    <property type="entry name" value="Retrotrans_gag"/>
    <property type="match status" value="1"/>
</dbReference>
<dbReference type="OrthoDB" id="437338at2759"/>
<dbReference type="Pfam" id="PF17921">
    <property type="entry name" value="Integrase_H2C2"/>
    <property type="match status" value="1"/>
</dbReference>
<evidence type="ECO:0000256" key="12">
    <source>
        <dbReference type="ARBA" id="ARBA00022932"/>
    </source>
</evidence>
<dbReference type="GO" id="GO:0003677">
    <property type="term" value="F:DNA binding"/>
    <property type="evidence" value="ECO:0007669"/>
    <property type="project" value="UniProtKB-KW"/>
</dbReference>
<name>A0A1S3ZSC6_TOBAC</name>
<evidence type="ECO:0000256" key="4">
    <source>
        <dbReference type="ARBA" id="ARBA00022722"/>
    </source>
</evidence>
<evidence type="ECO:0000256" key="10">
    <source>
        <dbReference type="ARBA" id="ARBA00022908"/>
    </source>
</evidence>
<sequence>MAQREIGMDPGEGTSRSPPGQRDRFPLEAHSESPVPLVSASPALVGAQGDAVPPASPVPLVPEAARDTGPPAPIVPPSETGEQGMREAVQLLTRMVSIHERQLESGADARRDRIGSSTVREFLHLAPPLFTGSSSTEDPQDFIDHMYRVLRVMHASVTEAVELASFRLRDVAVLWYEAWERSRGPDAPPAEWEDFSEAFLAHYLPREVREARLDQFLSLKQGDMSVRDYSHKFNSLARYAPDIVRTMRARVHHYVDGLGDHLIRDCRVASLSDDVDISRIQAFAQTTEDLSRRIRDTRRDREQSKRARTMGSYREPRVDFRPPLHRYPPRSAGSFPPQMQGQRFDRYIQSGPGQSSGQPEGRRQERSAQMRQLTPPCTQCGKLHTGQCRQGSSACFHCGQTGHYISRCPGLGRGTPAQPSGFTAASSPSVRAPRPGPQSTQGRGRGRGGGDTSGSSGGQNRFYALTGRQDSEASPDVVTGILTIHSHAIYALMDPGSTFSYITPFIAGKLDMRSELLPQPVEVSTPVGDSIVANHVYRDSCYANIDCRAKLVRFHFPGEPVLEWKAFLGHVITGDGIKVDGQKIEAVMTWPRPLNPTEHGKVIAYASRQLRKHEQNYPTHDLELAAVVFALKIWRHYLYGVHIDVFTDHQSLHRKSMGSLSHVEADKVKMTKYLCQLASLQVRLVDAEGGRILVQNTAKSSFVTEVKERQHEDPELIKLRESIPQQRQPLFELTGDGVLRYQGRLCVPSVGELRAKILSEAHYSRYAVHPGATKMYRDLRQIYWWNGMKKDIAEMVAQCPNCQQVKTDGQAERTIQTVEDMLRACVLDFKGSWDDHLPLIEFAYNNSFQASIQMAPYEALYGRKCRSPIGWFEVGEAELLGPNLVQQAMEKVKLIRDRLRTAQSRQKSYADVRRRDLEFDVEDWVFLKVSPMKGVMRFGKKGKLSPRYVGPYKIIRRIGRCIGDPSRITPIEDIHIAEDLSYAEVPVVILDRQVRKLRTKEVASVKVLWRNNNIEEMTWEAEEEMRKKYPHLFTT</sequence>
<evidence type="ECO:0000256" key="16">
    <source>
        <dbReference type="SAM" id="MobiDB-lite"/>
    </source>
</evidence>
<evidence type="ECO:0000256" key="15">
    <source>
        <dbReference type="PROSITE-ProRule" id="PRU00047"/>
    </source>
</evidence>
<gene>
    <name evidence="18" type="primary">LOC107789900</name>
</gene>
<dbReference type="GO" id="GO:0006310">
    <property type="term" value="P:DNA recombination"/>
    <property type="evidence" value="ECO:0007669"/>
    <property type="project" value="UniProtKB-KW"/>
</dbReference>
<dbReference type="SUPFAM" id="SSF56672">
    <property type="entry name" value="DNA/RNA polymerases"/>
    <property type="match status" value="1"/>
</dbReference>
<dbReference type="GO" id="GO:0015074">
    <property type="term" value="P:DNA integration"/>
    <property type="evidence" value="ECO:0007669"/>
    <property type="project" value="UniProtKB-KW"/>
</dbReference>
<keyword evidence="11" id="KW-0695">RNA-directed DNA polymerase</keyword>
<feature type="compositionally biased region" description="Basic and acidic residues" evidence="16">
    <location>
        <begin position="21"/>
        <end position="31"/>
    </location>
</feature>
<keyword evidence="5" id="KW-0479">Metal-binding</keyword>
<evidence type="ECO:0000256" key="3">
    <source>
        <dbReference type="ARBA" id="ARBA00022695"/>
    </source>
</evidence>
<keyword evidence="8" id="KW-0378">Hydrolase</keyword>
<dbReference type="AlphaFoldDB" id="A0A1S3ZSC6"/>
<feature type="compositionally biased region" description="Polar residues" evidence="16">
    <location>
        <begin position="417"/>
        <end position="429"/>
    </location>
</feature>
<keyword evidence="12" id="KW-0239">DNA-directed DNA polymerase</keyword>
<keyword evidence="4" id="KW-0540">Nuclease</keyword>
<dbReference type="Pfam" id="PF24626">
    <property type="entry name" value="SH3_Tf2-1"/>
    <property type="match status" value="1"/>
</dbReference>
<dbReference type="InterPro" id="IPR050951">
    <property type="entry name" value="Retrovirus_Pol_polyprotein"/>
</dbReference>
<keyword evidence="15" id="KW-0862">Zinc</keyword>
<evidence type="ECO:0000256" key="6">
    <source>
        <dbReference type="ARBA" id="ARBA00022750"/>
    </source>
</evidence>
<dbReference type="InterPro" id="IPR041373">
    <property type="entry name" value="RT_RNaseH"/>
</dbReference>
<evidence type="ECO:0000313" key="18">
    <source>
        <dbReference type="RefSeq" id="XP_016467267.1"/>
    </source>
</evidence>
<feature type="region of interest" description="Disordered" evidence="16">
    <location>
        <begin position="415"/>
        <end position="462"/>
    </location>
</feature>
<evidence type="ECO:0000256" key="2">
    <source>
        <dbReference type="ARBA" id="ARBA00022679"/>
    </source>
</evidence>
<dbReference type="OMA" id="WIEVIXX"/>
<feature type="compositionally biased region" description="Basic and acidic residues" evidence="16">
    <location>
        <begin position="289"/>
        <end position="305"/>
    </location>
</feature>
<dbReference type="PANTHER" id="PTHR37984:SF5">
    <property type="entry name" value="PROTEIN NYNRIN-LIKE"/>
    <property type="match status" value="1"/>
</dbReference>
<keyword evidence="14" id="KW-0233">DNA recombination</keyword>
<dbReference type="GO" id="GO:0006508">
    <property type="term" value="P:proteolysis"/>
    <property type="evidence" value="ECO:0007669"/>
    <property type="project" value="UniProtKB-KW"/>
</dbReference>
<organism evidence="18">
    <name type="scientific">Nicotiana tabacum</name>
    <name type="common">Common tobacco</name>
    <dbReference type="NCBI Taxonomy" id="4097"/>
    <lineage>
        <taxon>Eukaryota</taxon>
        <taxon>Viridiplantae</taxon>
        <taxon>Streptophyta</taxon>
        <taxon>Embryophyta</taxon>
        <taxon>Tracheophyta</taxon>
        <taxon>Spermatophyta</taxon>
        <taxon>Magnoliopsida</taxon>
        <taxon>eudicotyledons</taxon>
        <taxon>Gunneridae</taxon>
        <taxon>Pentapetalae</taxon>
        <taxon>asterids</taxon>
        <taxon>lamiids</taxon>
        <taxon>Solanales</taxon>
        <taxon>Solanaceae</taxon>
        <taxon>Nicotianoideae</taxon>
        <taxon>Nicotianeae</taxon>
        <taxon>Nicotiana</taxon>
    </lineage>
</organism>
<reference evidence="18" key="1">
    <citation type="submission" date="2025-08" db="UniProtKB">
        <authorList>
            <consortium name="RefSeq"/>
        </authorList>
    </citation>
    <scope>IDENTIFICATION</scope>
</reference>
<dbReference type="RefSeq" id="XP_016467267.1">
    <property type="nucleotide sequence ID" value="XM_016611781.1"/>
</dbReference>
<dbReference type="SUPFAM" id="SSF53098">
    <property type="entry name" value="Ribonuclease H-like"/>
    <property type="match status" value="1"/>
</dbReference>
<keyword evidence="2" id="KW-0808">Transferase</keyword>
<accession>A0A1S3ZSC6</accession>
<keyword evidence="6" id="KW-0064">Aspartyl protease</keyword>
<dbReference type="Gene3D" id="1.10.340.70">
    <property type="match status" value="1"/>
</dbReference>